<dbReference type="Pfam" id="PF02578">
    <property type="entry name" value="Cu-oxidase_4"/>
    <property type="match status" value="1"/>
</dbReference>
<evidence type="ECO:0000256" key="6">
    <source>
        <dbReference type="ARBA" id="ARBA00022723"/>
    </source>
</evidence>
<dbReference type="KEGG" id="bcoh:BC6307_12985"/>
<comment type="catalytic activity">
    <reaction evidence="11">
        <text>S-methyl-5'-thioadenosine + phosphate = 5-(methylsulfanyl)-alpha-D-ribose 1-phosphate + adenine</text>
        <dbReference type="Rhea" id="RHEA:11852"/>
        <dbReference type="ChEBI" id="CHEBI:16708"/>
        <dbReference type="ChEBI" id="CHEBI:17509"/>
        <dbReference type="ChEBI" id="CHEBI:43474"/>
        <dbReference type="ChEBI" id="CHEBI:58533"/>
        <dbReference type="EC" id="2.4.2.28"/>
    </reaction>
    <physiologicalReaction direction="left-to-right" evidence="11">
        <dbReference type="Rhea" id="RHEA:11853"/>
    </physiologicalReaction>
</comment>
<dbReference type="RefSeq" id="WP_066417591.1">
    <property type="nucleotide sequence ID" value="NZ_CP018866.1"/>
</dbReference>
<keyword evidence="14" id="KW-1185">Reference proteome</keyword>
<dbReference type="GO" id="GO:0016787">
    <property type="term" value="F:hydrolase activity"/>
    <property type="evidence" value="ECO:0007669"/>
    <property type="project" value="UniProtKB-KW"/>
</dbReference>
<dbReference type="STRING" id="1314751.GCA_001591425_02912"/>
<dbReference type="SUPFAM" id="SSF64438">
    <property type="entry name" value="CNF1/YfiH-like putative cysteine hydrolases"/>
    <property type="match status" value="1"/>
</dbReference>
<reference evidence="13 14" key="1">
    <citation type="submission" date="2016-12" db="EMBL/GenBank/DDBJ databases">
        <title>The whole genome sequencing and assembly of Bacillus cohnii DSM 6307T strain.</title>
        <authorList>
            <person name="Lee Y.-J."/>
            <person name="Yi H."/>
            <person name="Bahn Y.-S."/>
            <person name="Kim J.F."/>
            <person name="Lee D.-W."/>
        </authorList>
    </citation>
    <scope>NUCLEOTIDE SEQUENCE [LARGE SCALE GENOMIC DNA]</scope>
    <source>
        <strain evidence="13 14">DSM 6307</strain>
    </source>
</reference>
<evidence type="ECO:0000256" key="9">
    <source>
        <dbReference type="ARBA" id="ARBA00047989"/>
    </source>
</evidence>
<evidence type="ECO:0000256" key="3">
    <source>
        <dbReference type="ARBA" id="ARBA00003215"/>
    </source>
</evidence>
<evidence type="ECO:0000313" key="14">
    <source>
        <dbReference type="Proteomes" id="UP000215224"/>
    </source>
</evidence>
<keyword evidence="6" id="KW-0479">Metal-binding</keyword>
<comment type="function">
    <text evidence="3">Purine nucleoside enzyme that catalyzes the phosphorolysis of adenosine and inosine nucleosides, yielding D-ribose 1-phosphate and the respective free bases, adenine and hypoxanthine. Also catalyzes the phosphorolysis of S-methyl-5'-thioadenosine into adenine and S-methyl-5-thio-alpha-D-ribose 1-phosphate. Also has adenosine deaminase activity.</text>
</comment>
<protein>
    <recommendedName>
        <fullName evidence="12">Purine nucleoside phosphorylase</fullName>
    </recommendedName>
</protein>
<dbReference type="InterPro" id="IPR011324">
    <property type="entry name" value="Cytotoxic_necrot_fac-like_cat"/>
</dbReference>
<comment type="catalytic activity">
    <reaction evidence="9">
        <text>adenosine + H2O + H(+) = inosine + NH4(+)</text>
        <dbReference type="Rhea" id="RHEA:24408"/>
        <dbReference type="ChEBI" id="CHEBI:15377"/>
        <dbReference type="ChEBI" id="CHEBI:15378"/>
        <dbReference type="ChEBI" id="CHEBI:16335"/>
        <dbReference type="ChEBI" id="CHEBI:17596"/>
        <dbReference type="ChEBI" id="CHEBI:28938"/>
        <dbReference type="EC" id="3.5.4.4"/>
    </reaction>
    <physiologicalReaction direction="left-to-right" evidence="9">
        <dbReference type="Rhea" id="RHEA:24409"/>
    </physiologicalReaction>
</comment>
<dbReference type="PANTHER" id="PTHR30616">
    <property type="entry name" value="UNCHARACTERIZED PROTEIN YFIH"/>
    <property type="match status" value="1"/>
</dbReference>
<keyword evidence="8" id="KW-0862">Zinc</keyword>
<gene>
    <name evidence="13" type="ORF">BC6307_12985</name>
</gene>
<evidence type="ECO:0000313" key="13">
    <source>
        <dbReference type="EMBL" id="AST92131.1"/>
    </source>
</evidence>
<dbReference type="Proteomes" id="UP000215224">
    <property type="component" value="Chromosome"/>
</dbReference>
<proteinExistence type="inferred from homology"/>
<comment type="catalytic activity">
    <reaction evidence="10">
        <text>adenosine + phosphate = alpha-D-ribose 1-phosphate + adenine</text>
        <dbReference type="Rhea" id="RHEA:27642"/>
        <dbReference type="ChEBI" id="CHEBI:16335"/>
        <dbReference type="ChEBI" id="CHEBI:16708"/>
        <dbReference type="ChEBI" id="CHEBI:43474"/>
        <dbReference type="ChEBI" id="CHEBI:57720"/>
        <dbReference type="EC" id="2.4.2.1"/>
    </reaction>
    <physiologicalReaction direction="left-to-right" evidence="10">
        <dbReference type="Rhea" id="RHEA:27643"/>
    </physiologicalReaction>
</comment>
<comment type="catalytic activity">
    <reaction evidence="1">
        <text>inosine + phosphate = alpha-D-ribose 1-phosphate + hypoxanthine</text>
        <dbReference type="Rhea" id="RHEA:27646"/>
        <dbReference type="ChEBI" id="CHEBI:17368"/>
        <dbReference type="ChEBI" id="CHEBI:17596"/>
        <dbReference type="ChEBI" id="CHEBI:43474"/>
        <dbReference type="ChEBI" id="CHEBI:57720"/>
        <dbReference type="EC" id="2.4.2.1"/>
    </reaction>
    <physiologicalReaction direction="left-to-right" evidence="1">
        <dbReference type="Rhea" id="RHEA:27647"/>
    </physiologicalReaction>
</comment>
<dbReference type="InterPro" id="IPR003730">
    <property type="entry name" value="Cu_polyphenol_OxRdtase"/>
</dbReference>
<dbReference type="AlphaFoldDB" id="A0A223KRL6"/>
<keyword evidence="7" id="KW-0378">Hydrolase</keyword>
<evidence type="ECO:0000256" key="8">
    <source>
        <dbReference type="ARBA" id="ARBA00022833"/>
    </source>
</evidence>
<organism evidence="13 14">
    <name type="scientific">Sutcliffiella cohnii</name>
    <dbReference type="NCBI Taxonomy" id="33932"/>
    <lineage>
        <taxon>Bacteria</taxon>
        <taxon>Bacillati</taxon>
        <taxon>Bacillota</taxon>
        <taxon>Bacilli</taxon>
        <taxon>Bacillales</taxon>
        <taxon>Bacillaceae</taxon>
        <taxon>Sutcliffiella</taxon>
    </lineage>
</organism>
<evidence type="ECO:0000256" key="7">
    <source>
        <dbReference type="ARBA" id="ARBA00022801"/>
    </source>
</evidence>
<accession>A0A223KRL6</accession>
<evidence type="ECO:0000256" key="12">
    <source>
        <dbReference type="RuleBase" id="RU361274"/>
    </source>
</evidence>
<dbReference type="NCBIfam" id="TIGR00726">
    <property type="entry name" value="peptidoglycan editing factor PgeF"/>
    <property type="match status" value="1"/>
</dbReference>
<evidence type="ECO:0000256" key="11">
    <source>
        <dbReference type="ARBA" id="ARBA00049893"/>
    </source>
</evidence>
<evidence type="ECO:0000256" key="2">
    <source>
        <dbReference type="ARBA" id="ARBA00001947"/>
    </source>
</evidence>
<dbReference type="EMBL" id="CP018866">
    <property type="protein sequence ID" value="AST92131.1"/>
    <property type="molecule type" value="Genomic_DNA"/>
</dbReference>
<comment type="cofactor">
    <cofactor evidence="2">
        <name>Zn(2+)</name>
        <dbReference type="ChEBI" id="CHEBI:29105"/>
    </cofactor>
</comment>
<comment type="similarity">
    <text evidence="4 12">Belongs to the purine nucleoside phosphorylase YfiH/LACC1 family.</text>
</comment>
<dbReference type="GO" id="GO:0005507">
    <property type="term" value="F:copper ion binding"/>
    <property type="evidence" value="ECO:0007669"/>
    <property type="project" value="TreeGrafter"/>
</dbReference>
<name>A0A223KRL6_9BACI</name>
<evidence type="ECO:0000256" key="10">
    <source>
        <dbReference type="ARBA" id="ARBA00048968"/>
    </source>
</evidence>
<keyword evidence="5" id="KW-0808">Transferase</keyword>
<evidence type="ECO:0000256" key="1">
    <source>
        <dbReference type="ARBA" id="ARBA00000553"/>
    </source>
</evidence>
<dbReference type="InterPro" id="IPR038371">
    <property type="entry name" value="Cu_polyphenol_OxRdtase_sf"/>
</dbReference>
<dbReference type="Gene3D" id="3.60.140.10">
    <property type="entry name" value="CNF1/YfiH-like putative cysteine hydrolases"/>
    <property type="match status" value="1"/>
</dbReference>
<dbReference type="PANTHER" id="PTHR30616:SF2">
    <property type="entry name" value="PURINE NUCLEOSIDE PHOSPHORYLASE LACC1"/>
    <property type="match status" value="1"/>
</dbReference>
<dbReference type="CDD" id="cd16833">
    <property type="entry name" value="YfiH"/>
    <property type="match status" value="1"/>
</dbReference>
<evidence type="ECO:0000256" key="4">
    <source>
        <dbReference type="ARBA" id="ARBA00007353"/>
    </source>
</evidence>
<dbReference type="GO" id="GO:0017061">
    <property type="term" value="F:S-methyl-5-thioadenosine phosphorylase activity"/>
    <property type="evidence" value="ECO:0007669"/>
    <property type="project" value="UniProtKB-EC"/>
</dbReference>
<evidence type="ECO:0000256" key="5">
    <source>
        <dbReference type="ARBA" id="ARBA00022679"/>
    </source>
</evidence>
<sequence>MTEPFKLEKESYLSIIPWENENSTLTVGFSTKNGGFSQGYFSSLNLGLHVNDSDEDVKKNKEALSTQLQWDTKDWVACEQIHSNNIVKVHAQHKGSGLFNYSSSIKGTDGIYTKKKNILLTLCYADCVPIYFWSEPDEMIGVAHAGWKGTVNEIGKKMIEAWLEEGIKVENIKVAIGPAISSCCYVVNDYVMDKVKQLIGDKPVDSIWSEIETGQYKLHLQRLNEALLLQVGIKKENIIVSSYCTSCNDDLFFSHRRDEGKTGRMLSFIGLKEEQ</sequence>